<name>A0ABT1SQ82_9FIRM</name>
<dbReference type="PANTHER" id="PTHR34980">
    <property type="entry name" value="INNER MEMBRANE PROTEIN-RELATED-RELATED"/>
    <property type="match status" value="1"/>
</dbReference>
<dbReference type="InterPro" id="IPR008523">
    <property type="entry name" value="DUF805"/>
</dbReference>
<reference evidence="3 4" key="1">
    <citation type="submission" date="2022-06" db="EMBL/GenBank/DDBJ databases">
        <title>Isolation of gut microbiota from human fecal samples.</title>
        <authorList>
            <person name="Pamer E.G."/>
            <person name="Barat B."/>
            <person name="Waligurski E."/>
            <person name="Medina S."/>
            <person name="Paddock L."/>
            <person name="Mostad J."/>
        </authorList>
    </citation>
    <scope>NUCLEOTIDE SEQUENCE [LARGE SCALE GENOMIC DNA]</scope>
    <source>
        <strain evidence="3 4">DFI.1.1</strain>
    </source>
</reference>
<proteinExistence type="predicted"/>
<dbReference type="Proteomes" id="UP001206692">
    <property type="component" value="Unassembled WGS sequence"/>
</dbReference>
<organism evidence="3 4">
    <name type="scientific">Megasphaera massiliensis</name>
    <dbReference type="NCBI Taxonomy" id="1232428"/>
    <lineage>
        <taxon>Bacteria</taxon>
        <taxon>Bacillati</taxon>
        <taxon>Bacillota</taxon>
        <taxon>Negativicutes</taxon>
        <taxon>Veillonellales</taxon>
        <taxon>Veillonellaceae</taxon>
        <taxon>Megasphaera</taxon>
    </lineage>
</organism>
<keyword evidence="1" id="KW-0812">Transmembrane</keyword>
<comment type="caution">
    <text evidence="3">The sequence shown here is derived from an EMBL/GenBank/DDBJ whole genome shotgun (WGS) entry which is preliminary data.</text>
</comment>
<evidence type="ECO:0000256" key="1">
    <source>
        <dbReference type="SAM" id="Phobius"/>
    </source>
</evidence>
<feature type="transmembrane region" description="Helical" evidence="1">
    <location>
        <begin position="125"/>
        <end position="145"/>
    </location>
</feature>
<evidence type="ECO:0000313" key="4">
    <source>
        <dbReference type="Proteomes" id="UP001206692"/>
    </source>
</evidence>
<dbReference type="Pfam" id="PF05656">
    <property type="entry name" value="DUF805"/>
    <property type="match status" value="1"/>
</dbReference>
<dbReference type="RefSeq" id="WP_062411415.1">
    <property type="nucleotide sequence ID" value="NZ_JAJCIO010000003.1"/>
</dbReference>
<dbReference type="PANTHER" id="PTHR34980:SF2">
    <property type="entry name" value="INNER MEMBRANE PROTEIN YHAH-RELATED"/>
    <property type="match status" value="1"/>
</dbReference>
<accession>A0ABT1SQ82</accession>
<sequence length="161" mass="17496">MGKFCAKCGTPISENGRFCPNCGAPVEQVQETAVQKPAAVPVQSTPEPVKKGSIREDYFSIKGRLSRKTYAKRFLILMVIGFCFAMLNVLEITALMILTGCAAIVISVSNLMMAARRFHDIGKSGFYCLLFLLPVANVIAIYYVFGKEGTPGPNQYGSVSV</sequence>
<evidence type="ECO:0000313" key="3">
    <source>
        <dbReference type="EMBL" id="MCQ5342027.1"/>
    </source>
</evidence>
<evidence type="ECO:0000259" key="2">
    <source>
        <dbReference type="Pfam" id="PF13240"/>
    </source>
</evidence>
<keyword evidence="1" id="KW-0472">Membrane</keyword>
<keyword evidence="4" id="KW-1185">Reference proteome</keyword>
<dbReference type="Pfam" id="PF13240">
    <property type="entry name" value="Zn_Ribbon_1"/>
    <property type="match status" value="1"/>
</dbReference>
<feature type="transmembrane region" description="Helical" evidence="1">
    <location>
        <begin position="70"/>
        <end position="87"/>
    </location>
</feature>
<dbReference type="InterPro" id="IPR026870">
    <property type="entry name" value="Zinc_ribbon_dom"/>
</dbReference>
<feature type="domain" description="Zinc-ribbon" evidence="2">
    <location>
        <begin position="4"/>
        <end position="26"/>
    </location>
</feature>
<protein>
    <submittedName>
        <fullName evidence="3">DUF805 domain-containing protein</fullName>
    </submittedName>
</protein>
<feature type="transmembrane region" description="Helical" evidence="1">
    <location>
        <begin position="93"/>
        <end position="113"/>
    </location>
</feature>
<dbReference type="EMBL" id="JANGEW010000003">
    <property type="protein sequence ID" value="MCQ5342027.1"/>
    <property type="molecule type" value="Genomic_DNA"/>
</dbReference>
<gene>
    <name evidence="3" type="ORF">NE675_03100</name>
</gene>
<keyword evidence="1" id="KW-1133">Transmembrane helix</keyword>